<evidence type="ECO:0000313" key="5">
    <source>
        <dbReference type="Proteomes" id="UP001209570"/>
    </source>
</evidence>
<dbReference type="GO" id="GO:0004439">
    <property type="term" value="F:phosphatidylinositol-4,5-bisphosphate 5-phosphatase activity"/>
    <property type="evidence" value="ECO:0007669"/>
    <property type="project" value="TreeGrafter"/>
</dbReference>
<dbReference type="AlphaFoldDB" id="A0AAD5LJD3"/>
<reference evidence="4" key="1">
    <citation type="submission" date="2021-12" db="EMBL/GenBank/DDBJ databases">
        <title>Prjna785345.</title>
        <authorList>
            <person name="Rujirawat T."/>
            <person name="Krajaejun T."/>
        </authorList>
    </citation>
    <scope>NUCLEOTIDE SEQUENCE</scope>
    <source>
        <strain evidence="4">Pi057C3</strain>
    </source>
</reference>
<evidence type="ECO:0000256" key="1">
    <source>
        <dbReference type="SAM" id="Coils"/>
    </source>
</evidence>
<feature type="region of interest" description="Disordered" evidence="2">
    <location>
        <begin position="820"/>
        <end position="840"/>
    </location>
</feature>
<dbReference type="InterPro" id="IPR036691">
    <property type="entry name" value="Endo/exonu/phosph_ase_sf"/>
</dbReference>
<feature type="region of interest" description="Disordered" evidence="2">
    <location>
        <begin position="32"/>
        <end position="143"/>
    </location>
</feature>
<feature type="compositionally biased region" description="Low complexity" evidence="2">
    <location>
        <begin position="827"/>
        <end position="840"/>
    </location>
</feature>
<feature type="region of interest" description="Disordered" evidence="2">
    <location>
        <begin position="301"/>
        <end position="321"/>
    </location>
</feature>
<name>A0AAD5LJD3_PYTIN</name>
<proteinExistence type="predicted"/>
<dbReference type="PANTHER" id="PTHR11200:SF297">
    <property type="entry name" value="INOSITOL POLYPHOSPHATE-RELATED PHOSPHATASE DOMAIN-CONTAINING PROTEIN"/>
    <property type="match status" value="1"/>
</dbReference>
<evidence type="ECO:0000313" key="4">
    <source>
        <dbReference type="EMBL" id="KAJ0403364.1"/>
    </source>
</evidence>
<feature type="domain" description="Inositol polyphosphate-related phosphatase" evidence="3">
    <location>
        <begin position="442"/>
        <end position="813"/>
    </location>
</feature>
<dbReference type="Proteomes" id="UP001209570">
    <property type="component" value="Unassembled WGS sequence"/>
</dbReference>
<dbReference type="Gene3D" id="3.60.10.10">
    <property type="entry name" value="Endonuclease/exonuclease/phosphatase"/>
    <property type="match status" value="1"/>
</dbReference>
<dbReference type="Pfam" id="PF22669">
    <property type="entry name" value="Exo_endo_phos2"/>
    <property type="match status" value="1"/>
</dbReference>
<sequence>MDAPPRESEPQLRGSSLRPLAMRARAFTQIEDSSTAAAIPSYLATPPEPLAPPRVSHKTVEIKRLVSPTRGAQHHHHHPHHHHHHHAANGGSQPPSTTTTTAASSLPNSPIGQPSPGRALFNSSTSSPPPRDHSAASEADAAQMTKARRVMQWRAEAARLSQRVEELERENHLLRHGSRKRTVTAPPNTIAGGERLLALSDQENVDDTNGNAAAKSTQARMLKSKSYASGFGSTGLTVAEAVAASHRSRSKRSGMSTDNLKSGYWNVQSNVTSSYSCNNLAEMERMELGKAITEKKPLPPFVLRKSSSTTTRGQAGGARDPAAIAKAIARKSDSFERGTGLDAAAGDLAAQHKQDRAIARSFRDARVGGASPAVSQRKKRVEYDIDEMSDDGSDAIDDDDESDVRVTSPRSYLESKLRVADGAFAVSSRTKSLRIAKRPSTNDVRIWIGTWNMGAADPFVDHGGIMDEQEMANMLEPFVPRGYQLYVLGVQEGVSENVYHAVAAYLNRNEDGIFYRRMELKNSEFMAFNKNFQPDAVLDAVRGRGDGAFVGTKFTGLAVFFADTVKDKVRLLRAGIHKFNLTSGSKGGVAVALMVNQTSIVFVNCHLDARNDVYRREQIRNLNANLGKVMGNPNFDLTEQFHHVVWMGDLNYRIVMLDPDIVLHMIEEGRNAELHDKFDGLINDRRNGGVFDGFTEPNKFPDFFPTYKKFPKRDTTNYAAPGWPRLVYRVLYKEPFYKGGKVKKRVPGWCDRILIHSLLVSDSKLMPEKVVSPFDESLTWIDNYRSVNDGRGMTVSDHSPVYATFVLSFPQQSEALSALSPRLTRRGSQSVSTASQRSSVSGSYFDQPHVVRRRFAGNGVGAPSFAVPTLLKVTNMELWASDKMVVPKRVRMVAPLLGEDAKQFEVVADRETRGDAPGLSANLVVHHSRPLEHLHMLVWVKDDAISGHCTLSLKRVARQVEGGEVTFRVPLYNNSMRLYYENHPLVLVFSVRSKTFVK</sequence>
<feature type="coiled-coil region" evidence="1">
    <location>
        <begin position="150"/>
        <end position="177"/>
    </location>
</feature>
<feature type="compositionally biased region" description="Basic residues" evidence="2">
    <location>
        <begin position="72"/>
        <end position="87"/>
    </location>
</feature>
<accession>A0AAD5LJD3</accession>
<evidence type="ECO:0000259" key="3">
    <source>
        <dbReference type="SMART" id="SM00128"/>
    </source>
</evidence>
<keyword evidence="1" id="KW-0175">Coiled coil</keyword>
<gene>
    <name evidence="4" type="ORF">P43SY_007115</name>
</gene>
<dbReference type="EMBL" id="JAKCXM010000083">
    <property type="protein sequence ID" value="KAJ0403364.1"/>
    <property type="molecule type" value="Genomic_DNA"/>
</dbReference>
<dbReference type="SUPFAM" id="SSF56219">
    <property type="entry name" value="DNase I-like"/>
    <property type="match status" value="1"/>
</dbReference>
<comment type="caution">
    <text evidence="4">The sequence shown here is derived from an EMBL/GenBank/DDBJ whole genome shotgun (WGS) entry which is preliminary data.</text>
</comment>
<dbReference type="InterPro" id="IPR046985">
    <property type="entry name" value="IP5"/>
</dbReference>
<protein>
    <recommendedName>
        <fullName evidence="3">Inositol polyphosphate-related phosphatase domain-containing protein</fullName>
    </recommendedName>
</protein>
<keyword evidence="5" id="KW-1185">Reference proteome</keyword>
<feature type="compositionally biased region" description="Low complexity" evidence="2">
    <location>
        <begin position="92"/>
        <end position="110"/>
    </location>
</feature>
<organism evidence="4 5">
    <name type="scientific">Pythium insidiosum</name>
    <name type="common">Pythiosis disease agent</name>
    <dbReference type="NCBI Taxonomy" id="114742"/>
    <lineage>
        <taxon>Eukaryota</taxon>
        <taxon>Sar</taxon>
        <taxon>Stramenopiles</taxon>
        <taxon>Oomycota</taxon>
        <taxon>Peronosporomycetes</taxon>
        <taxon>Pythiales</taxon>
        <taxon>Pythiaceae</taxon>
        <taxon>Pythium</taxon>
    </lineage>
</organism>
<dbReference type="SMART" id="SM00128">
    <property type="entry name" value="IPPc"/>
    <property type="match status" value="1"/>
</dbReference>
<dbReference type="PANTHER" id="PTHR11200">
    <property type="entry name" value="INOSITOL 5-PHOSPHATASE"/>
    <property type="match status" value="1"/>
</dbReference>
<dbReference type="GO" id="GO:0046856">
    <property type="term" value="P:phosphatidylinositol dephosphorylation"/>
    <property type="evidence" value="ECO:0007669"/>
    <property type="project" value="InterPro"/>
</dbReference>
<dbReference type="InterPro" id="IPR000300">
    <property type="entry name" value="IPPc"/>
</dbReference>
<evidence type="ECO:0000256" key="2">
    <source>
        <dbReference type="SAM" id="MobiDB-lite"/>
    </source>
</evidence>